<dbReference type="EMBL" id="OB663830">
    <property type="protein sequence ID" value="CAD7231740.1"/>
    <property type="molecule type" value="Genomic_DNA"/>
</dbReference>
<keyword evidence="1" id="KW-0413">Isomerase</keyword>
<dbReference type="AlphaFoldDB" id="A0A7R8WHF8"/>
<dbReference type="InterPro" id="IPR001179">
    <property type="entry name" value="PPIase_FKBP_dom"/>
</dbReference>
<name>A0A7R8WHF8_9CRUS</name>
<gene>
    <name evidence="2" type="ORF">CTOB1V02_LOCUS9584</name>
</gene>
<comment type="catalytic activity">
    <reaction evidence="1">
        <text>[protein]-peptidylproline (omega=180) = [protein]-peptidylproline (omega=0)</text>
        <dbReference type="Rhea" id="RHEA:16237"/>
        <dbReference type="Rhea" id="RHEA-COMP:10747"/>
        <dbReference type="Rhea" id="RHEA-COMP:10748"/>
        <dbReference type="ChEBI" id="CHEBI:83833"/>
        <dbReference type="ChEBI" id="CHEBI:83834"/>
        <dbReference type="EC" id="5.2.1.8"/>
    </reaction>
</comment>
<protein>
    <recommendedName>
        <fullName evidence="1">peptidylprolyl isomerase</fullName>
        <ecNumber evidence="1">5.2.1.8</ecNumber>
    </recommendedName>
</protein>
<dbReference type="PROSITE" id="PS50059">
    <property type="entry name" value="FKBP_PPIASE"/>
    <property type="match status" value="1"/>
</dbReference>
<accession>A0A7R8WHF8</accession>
<evidence type="ECO:0000256" key="1">
    <source>
        <dbReference type="PROSITE-ProRule" id="PRU00277"/>
    </source>
</evidence>
<reference evidence="2" key="1">
    <citation type="submission" date="2020-11" db="EMBL/GenBank/DDBJ databases">
        <authorList>
            <person name="Tran Van P."/>
        </authorList>
    </citation>
    <scope>NUCLEOTIDE SEQUENCE</scope>
</reference>
<dbReference type="Pfam" id="PF00254">
    <property type="entry name" value="FKBP_C"/>
    <property type="match status" value="1"/>
</dbReference>
<dbReference type="EC" id="5.2.1.8" evidence="1"/>
<proteinExistence type="predicted"/>
<organism evidence="2">
    <name type="scientific">Cyprideis torosa</name>
    <dbReference type="NCBI Taxonomy" id="163714"/>
    <lineage>
        <taxon>Eukaryota</taxon>
        <taxon>Metazoa</taxon>
        <taxon>Ecdysozoa</taxon>
        <taxon>Arthropoda</taxon>
        <taxon>Crustacea</taxon>
        <taxon>Oligostraca</taxon>
        <taxon>Ostracoda</taxon>
        <taxon>Podocopa</taxon>
        <taxon>Podocopida</taxon>
        <taxon>Cytherocopina</taxon>
        <taxon>Cytheroidea</taxon>
        <taxon>Cytherideidae</taxon>
        <taxon>Cyprideis</taxon>
    </lineage>
</organism>
<evidence type="ECO:0000313" key="2">
    <source>
        <dbReference type="EMBL" id="CAD7231740.1"/>
    </source>
</evidence>
<sequence length="181" mass="20044">MVANPNRESEDAEILCDIRDLGRLRKLALTAGTISNFPIHRHVVEVNVLGPFACGYPARDNYHLVPGFVTGRVYFVIGDRDLTEGLDCAIEHMKIGETAKVFMDPFWAYGKLGRTPKTLLVRERRASDASAPEWSFLGSEIGLAFLGELARSSHSSDRIGVLINRGSCLHLLRAVDNGNHR</sequence>
<dbReference type="OrthoDB" id="8116123at2759"/>
<dbReference type="SUPFAM" id="SSF54534">
    <property type="entry name" value="FKBP-like"/>
    <property type="match status" value="1"/>
</dbReference>
<dbReference type="GO" id="GO:0003755">
    <property type="term" value="F:peptidyl-prolyl cis-trans isomerase activity"/>
    <property type="evidence" value="ECO:0007669"/>
    <property type="project" value="UniProtKB-KW"/>
</dbReference>
<dbReference type="Gene3D" id="3.10.50.40">
    <property type="match status" value="1"/>
</dbReference>
<dbReference type="InterPro" id="IPR046357">
    <property type="entry name" value="PPIase_dom_sf"/>
</dbReference>
<keyword evidence="1" id="KW-0697">Rotamase</keyword>